<comment type="similarity">
    <text evidence="2">Belongs to the EccD/Snm4 family.</text>
</comment>
<dbReference type="GO" id="GO:0005886">
    <property type="term" value="C:plasma membrane"/>
    <property type="evidence" value="ECO:0007669"/>
    <property type="project" value="UniProtKB-SubCell"/>
</dbReference>
<proteinExistence type="inferred from homology"/>
<feature type="transmembrane region" description="Helical" evidence="7">
    <location>
        <begin position="383"/>
        <end position="404"/>
    </location>
</feature>
<feature type="transmembrane region" description="Helical" evidence="7">
    <location>
        <begin position="251"/>
        <end position="270"/>
    </location>
</feature>
<keyword evidence="6 7" id="KW-0472">Membrane</keyword>
<dbReference type="AlphaFoldDB" id="A0A7W7RLL1"/>
<evidence type="ECO:0000256" key="4">
    <source>
        <dbReference type="ARBA" id="ARBA00022692"/>
    </source>
</evidence>
<evidence type="ECO:0000313" key="9">
    <source>
        <dbReference type="EMBL" id="MBB4934240.1"/>
    </source>
</evidence>
<keyword evidence="3" id="KW-1003">Cell membrane</keyword>
<dbReference type="NCBIfam" id="TIGR03920">
    <property type="entry name" value="T7SS_EccD"/>
    <property type="match status" value="1"/>
</dbReference>
<dbReference type="Pfam" id="PF08817">
    <property type="entry name" value="YukD"/>
    <property type="match status" value="1"/>
</dbReference>
<evidence type="ECO:0000313" key="10">
    <source>
        <dbReference type="Proteomes" id="UP000523007"/>
    </source>
</evidence>
<name>A0A7W7RLL1_9ACTN</name>
<keyword evidence="5 7" id="KW-1133">Transmembrane helix</keyword>
<dbReference type="InterPro" id="IPR024962">
    <property type="entry name" value="YukD-like"/>
</dbReference>
<evidence type="ECO:0000256" key="1">
    <source>
        <dbReference type="ARBA" id="ARBA00004651"/>
    </source>
</evidence>
<feature type="transmembrane region" description="Helical" evidence="7">
    <location>
        <begin position="416"/>
        <end position="441"/>
    </location>
</feature>
<evidence type="ECO:0000256" key="5">
    <source>
        <dbReference type="ARBA" id="ARBA00022989"/>
    </source>
</evidence>
<feature type="transmembrane region" description="Helical" evidence="7">
    <location>
        <begin position="303"/>
        <end position="322"/>
    </location>
</feature>
<feature type="transmembrane region" description="Helical" evidence="7">
    <location>
        <begin position="328"/>
        <end position="344"/>
    </location>
</feature>
<dbReference type="Gene3D" id="3.10.20.90">
    <property type="entry name" value="Phosphatidylinositol 3-kinase Catalytic Subunit, Chain A, domain 1"/>
    <property type="match status" value="1"/>
</dbReference>
<dbReference type="Proteomes" id="UP000523007">
    <property type="component" value="Unassembled WGS sequence"/>
</dbReference>
<evidence type="ECO:0000256" key="6">
    <source>
        <dbReference type="ARBA" id="ARBA00023136"/>
    </source>
</evidence>
<keyword evidence="4 7" id="KW-0812">Transmembrane</keyword>
<gene>
    <name evidence="9" type="ORF">F4561_005060</name>
</gene>
<sequence length="445" mass="45551">MSGYCRVTVTGPERWADLALPGTVPVATILPQVIWVCSPDPEGTDSAGWALTTARGESVQPEVSLESQGVVDGDVLLLHRETARDRPAQVDDVRGAVEDRIDESAHIWRPSTTFAFGLLLAAIGPLAVLAVMMYLRPAGANVSVAALGALMSLGLMGYAGQRSMTTIGHVVLGAACLWGAGTAVLAVDLLSGAPQPLVLAAFACIGALVIAAIGWMIDELGLVYLAAIGVVTVAAGVLAAVGIFVDAAQGVRAVVVLLVLGVGVLPRIALAMGGLAGLDYEVRQVGQVDTERFEEDLTSSDRLLLGMVLGGAVSVTAAVPLLVVVGGALPDLLLAALVSLLMVFRSRLFDRISHVLPLRLGGVLGLGVAALGSIGPLPAIAPWLPALILAAGAAVAVLSGVRLADVPRASLRRTLNAVEIVVVIAMCGVTAWAMGLFHWVAALTA</sequence>
<evidence type="ECO:0000259" key="8">
    <source>
        <dbReference type="Pfam" id="PF19053"/>
    </source>
</evidence>
<organism evidence="9 10">
    <name type="scientific">Lipingzhangella halophila</name>
    <dbReference type="NCBI Taxonomy" id="1783352"/>
    <lineage>
        <taxon>Bacteria</taxon>
        <taxon>Bacillati</taxon>
        <taxon>Actinomycetota</taxon>
        <taxon>Actinomycetes</taxon>
        <taxon>Streptosporangiales</taxon>
        <taxon>Nocardiopsidaceae</taxon>
        <taxon>Lipingzhangella</taxon>
    </lineage>
</organism>
<dbReference type="InterPro" id="IPR044049">
    <property type="entry name" value="EccD_transm"/>
</dbReference>
<comment type="caution">
    <text evidence="9">The sequence shown here is derived from an EMBL/GenBank/DDBJ whole genome shotgun (WGS) entry which is preliminary data.</text>
</comment>
<feature type="transmembrane region" description="Helical" evidence="7">
    <location>
        <begin position="170"/>
        <end position="191"/>
    </location>
</feature>
<feature type="transmembrane region" description="Helical" evidence="7">
    <location>
        <begin position="114"/>
        <end position="134"/>
    </location>
</feature>
<dbReference type="RefSeq" id="WP_312885521.1">
    <property type="nucleotide sequence ID" value="NZ_JACHJT010000001.1"/>
</dbReference>
<comment type="subcellular location">
    <subcellularLocation>
        <location evidence="1">Cell membrane</location>
        <topology evidence="1">Multi-pass membrane protein</topology>
    </subcellularLocation>
</comment>
<dbReference type="InterPro" id="IPR006707">
    <property type="entry name" value="T7SS_EccD"/>
</dbReference>
<dbReference type="EMBL" id="JACHJT010000001">
    <property type="protein sequence ID" value="MBB4934240.1"/>
    <property type="molecule type" value="Genomic_DNA"/>
</dbReference>
<evidence type="ECO:0000256" key="7">
    <source>
        <dbReference type="SAM" id="Phobius"/>
    </source>
</evidence>
<feature type="transmembrane region" description="Helical" evidence="7">
    <location>
        <begin position="356"/>
        <end position="377"/>
    </location>
</feature>
<dbReference type="Pfam" id="PF19053">
    <property type="entry name" value="EccD"/>
    <property type="match status" value="1"/>
</dbReference>
<feature type="transmembrane region" description="Helical" evidence="7">
    <location>
        <begin position="140"/>
        <end position="158"/>
    </location>
</feature>
<keyword evidence="10" id="KW-1185">Reference proteome</keyword>
<accession>A0A7W7RLL1</accession>
<feature type="transmembrane region" description="Helical" evidence="7">
    <location>
        <begin position="197"/>
        <end position="215"/>
    </location>
</feature>
<evidence type="ECO:0000256" key="2">
    <source>
        <dbReference type="ARBA" id="ARBA00006162"/>
    </source>
</evidence>
<feature type="transmembrane region" description="Helical" evidence="7">
    <location>
        <begin position="222"/>
        <end position="245"/>
    </location>
</feature>
<feature type="domain" description="EccD-like transmembrane" evidence="8">
    <location>
        <begin position="115"/>
        <end position="443"/>
    </location>
</feature>
<evidence type="ECO:0000256" key="3">
    <source>
        <dbReference type="ARBA" id="ARBA00022475"/>
    </source>
</evidence>
<protein>
    <submittedName>
        <fullName evidence="9">Type VII secretion integral membrane protein EccD</fullName>
    </submittedName>
</protein>
<reference evidence="9 10" key="1">
    <citation type="submission" date="2020-08" db="EMBL/GenBank/DDBJ databases">
        <title>Sequencing the genomes of 1000 actinobacteria strains.</title>
        <authorList>
            <person name="Klenk H.-P."/>
        </authorList>
    </citation>
    <scope>NUCLEOTIDE SEQUENCE [LARGE SCALE GENOMIC DNA]</scope>
    <source>
        <strain evidence="9 10">DSM 102030</strain>
    </source>
</reference>